<comment type="similarity">
    <text evidence="4">Belongs to the Nudix hydrolase family.</text>
</comment>
<evidence type="ECO:0000259" key="5">
    <source>
        <dbReference type="PROSITE" id="PS51462"/>
    </source>
</evidence>
<keyword evidence="7" id="KW-1185">Reference proteome</keyword>
<dbReference type="Pfam" id="PF00293">
    <property type="entry name" value="NUDIX"/>
    <property type="match status" value="1"/>
</dbReference>
<dbReference type="PANTHER" id="PTHR43222:SF2">
    <property type="entry name" value="NUDIX HYDROLASE 23, CHLOROPLASTIC"/>
    <property type="match status" value="1"/>
</dbReference>
<proteinExistence type="inferred from homology"/>
<gene>
    <name evidence="6" type="ORF">DFR24_3505</name>
</gene>
<dbReference type="PANTHER" id="PTHR43222">
    <property type="entry name" value="NUDIX HYDROLASE 23"/>
    <property type="match status" value="1"/>
</dbReference>
<dbReference type="PROSITE" id="PS00893">
    <property type="entry name" value="NUDIX_BOX"/>
    <property type="match status" value="1"/>
</dbReference>
<keyword evidence="2 4" id="KW-0378">Hydrolase</keyword>
<dbReference type="EMBL" id="SOBT01000010">
    <property type="protein sequence ID" value="TDU26479.1"/>
    <property type="molecule type" value="Genomic_DNA"/>
</dbReference>
<reference evidence="6 7" key="1">
    <citation type="submission" date="2019-03" db="EMBL/GenBank/DDBJ databases">
        <title>Genomic Encyclopedia of Type Strains, Phase IV (KMG-IV): sequencing the most valuable type-strain genomes for metagenomic binning, comparative biology and taxonomic classification.</title>
        <authorList>
            <person name="Goeker M."/>
        </authorList>
    </citation>
    <scope>NUCLEOTIDE SEQUENCE [LARGE SCALE GENOMIC DNA]</scope>
    <source>
        <strain evidence="6 7">DSM 26377</strain>
    </source>
</reference>
<protein>
    <submittedName>
        <fullName evidence="6">ADP-ribose pyrophosphatase YjhB (NUDIX family)</fullName>
    </submittedName>
</protein>
<dbReference type="InterPro" id="IPR020084">
    <property type="entry name" value="NUDIX_hydrolase_CS"/>
</dbReference>
<sequence length="211" mass="23852">MTMSPGSAAEIPRPVCGGCGKVHYEGPALLVLCAVFSEDRILFVRRGQQPYQGKWAFPGGFVESNESLEAAAARELKEETGLELDTQAFYPFGMLSVPHINQVHAFFAARVSQSVLLRPHPPEIDDARWFNLGELPREDLWEPALAFDMPLLYRRGSCSRFDYYQMDGERMRLISDECREQLVWSSHATERTSVPARASHRIARRTVSVHV</sequence>
<evidence type="ECO:0000256" key="2">
    <source>
        <dbReference type="ARBA" id="ARBA00022801"/>
    </source>
</evidence>
<dbReference type="Proteomes" id="UP000295341">
    <property type="component" value="Unassembled WGS sequence"/>
</dbReference>
<feature type="domain" description="Nudix hydrolase" evidence="5">
    <location>
        <begin position="26"/>
        <end position="153"/>
    </location>
</feature>
<dbReference type="SUPFAM" id="SSF55811">
    <property type="entry name" value="Nudix"/>
    <property type="match status" value="1"/>
</dbReference>
<dbReference type="Gene3D" id="3.90.79.10">
    <property type="entry name" value="Nucleoside Triphosphate Pyrophosphohydrolase"/>
    <property type="match status" value="1"/>
</dbReference>
<evidence type="ECO:0000256" key="1">
    <source>
        <dbReference type="ARBA" id="ARBA00001946"/>
    </source>
</evidence>
<dbReference type="PROSITE" id="PS51462">
    <property type="entry name" value="NUDIX"/>
    <property type="match status" value="1"/>
</dbReference>
<dbReference type="PRINTS" id="PR00502">
    <property type="entry name" value="NUDIXFAMILY"/>
</dbReference>
<evidence type="ECO:0000256" key="4">
    <source>
        <dbReference type="RuleBase" id="RU003476"/>
    </source>
</evidence>
<dbReference type="GO" id="GO:0016787">
    <property type="term" value="F:hydrolase activity"/>
    <property type="evidence" value="ECO:0007669"/>
    <property type="project" value="UniProtKB-KW"/>
</dbReference>
<dbReference type="InterPro" id="IPR015797">
    <property type="entry name" value="NUDIX_hydrolase-like_dom_sf"/>
</dbReference>
<comment type="caution">
    <text evidence="6">The sequence shown here is derived from an EMBL/GenBank/DDBJ whole genome shotgun (WGS) entry which is preliminary data.</text>
</comment>
<keyword evidence="3" id="KW-0460">Magnesium</keyword>
<dbReference type="CDD" id="cd18873">
    <property type="entry name" value="NUDIX_NadM_like"/>
    <property type="match status" value="1"/>
</dbReference>
<evidence type="ECO:0000256" key="3">
    <source>
        <dbReference type="ARBA" id="ARBA00022842"/>
    </source>
</evidence>
<evidence type="ECO:0000313" key="6">
    <source>
        <dbReference type="EMBL" id="TDU26479.1"/>
    </source>
</evidence>
<organism evidence="6 7">
    <name type="scientific">Panacagrimonas perspica</name>
    <dbReference type="NCBI Taxonomy" id="381431"/>
    <lineage>
        <taxon>Bacteria</taxon>
        <taxon>Pseudomonadati</taxon>
        <taxon>Pseudomonadota</taxon>
        <taxon>Gammaproteobacteria</taxon>
        <taxon>Nevskiales</taxon>
        <taxon>Nevskiaceae</taxon>
        <taxon>Panacagrimonas</taxon>
    </lineage>
</organism>
<comment type="cofactor">
    <cofactor evidence="1">
        <name>Mg(2+)</name>
        <dbReference type="ChEBI" id="CHEBI:18420"/>
    </cofactor>
</comment>
<dbReference type="InterPro" id="IPR020476">
    <property type="entry name" value="Nudix_hydrolase"/>
</dbReference>
<dbReference type="AlphaFoldDB" id="A0A4S3K2D4"/>
<evidence type="ECO:0000313" key="7">
    <source>
        <dbReference type="Proteomes" id="UP000295341"/>
    </source>
</evidence>
<name>A0A4S3K2D4_9GAMM</name>
<accession>A0A4S3K2D4</accession>
<dbReference type="InterPro" id="IPR000086">
    <property type="entry name" value="NUDIX_hydrolase_dom"/>
</dbReference>